<protein>
    <submittedName>
        <fullName evidence="2">Uncharacterized protein</fullName>
    </submittedName>
</protein>
<dbReference type="PROSITE" id="PS51257">
    <property type="entry name" value="PROKAR_LIPOPROTEIN"/>
    <property type="match status" value="1"/>
</dbReference>
<dbReference type="AlphaFoldDB" id="A0A6S6TQG2"/>
<organism evidence="2">
    <name type="scientific">uncultured Sulfurovum sp</name>
    <dbReference type="NCBI Taxonomy" id="269237"/>
    <lineage>
        <taxon>Bacteria</taxon>
        <taxon>Pseudomonadati</taxon>
        <taxon>Campylobacterota</taxon>
        <taxon>Epsilonproteobacteria</taxon>
        <taxon>Campylobacterales</taxon>
        <taxon>Sulfurovaceae</taxon>
        <taxon>Sulfurovum</taxon>
        <taxon>environmental samples</taxon>
    </lineage>
</organism>
<feature type="signal peptide" evidence="1">
    <location>
        <begin position="1"/>
        <end position="25"/>
    </location>
</feature>
<dbReference type="EMBL" id="CACVAZ010000188">
    <property type="protein sequence ID" value="CAA6825021.1"/>
    <property type="molecule type" value="Genomic_DNA"/>
</dbReference>
<gene>
    <name evidence="2" type="ORF">HELGO_WM24160</name>
</gene>
<name>A0A6S6TQG2_9BACT</name>
<proteinExistence type="predicted"/>
<evidence type="ECO:0000256" key="1">
    <source>
        <dbReference type="SAM" id="SignalP"/>
    </source>
</evidence>
<reference evidence="2" key="1">
    <citation type="submission" date="2020-01" db="EMBL/GenBank/DDBJ databases">
        <authorList>
            <person name="Meier V. D."/>
            <person name="Meier V D."/>
        </authorList>
    </citation>
    <scope>NUCLEOTIDE SEQUENCE</scope>
    <source>
        <strain evidence="2">HLG_WM_MAG_02</strain>
    </source>
</reference>
<sequence length="629" mass="70391">MKFFLKLLTLTAIIFLIFGCGSSSSNEETSSNISVSSTKSTLTENNTTMNIKFLLTNTYSSKVTVEINALNLTIEPCEVQSSVFTPSEFTFDEEANIELNAELIFSDECTPTNYQLKGTTFLTLDGQTKEIELDSSLKELNATVLTEPEDIIESNTSISIDANTSLENNESNESRSDTINYAIEFSLEDEEVMKFNLEDKRSFTVALIDKDTGKYIADSQVDKIEITSKQAKLLKLFDADSNTVASDELIYEKQNNKTIYIQTYKYSGLADIDVTIEYRNIKGTVETLQKTYATIVLSGPPTAFSINSAGVSYNFETKWFENKFLISAVDKYNNIVNISPTIYVSAMTGFTRDTKGKEILYGNFGNVEGKLNVEQESKVASFEANSTLFDNIDVNRDYLYIFGKIDDYEALGKWDIDSYEGSHTPTTLALSEAFNGESHENLGFALGHNYLSDPGSSESREWQVKIDSSDGKYQLDAEGKAFVTLKFPTYFIGKRTALAVNFLGKTPETGQILRSGEVEFKTLSSFDGVHTPDSITIDKNTTERIRVYFDINTGTGDKAPVLNSHVYCDTKSSDLINVDIYQNTIVSTVEEFKLYGEYQAYWDLTLTASEDTDGTFTFEECQVRTLPRF</sequence>
<evidence type="ECO:0000313" key="2">
    <source>
        <dbReference type="EMBL" id="CAA6825021.1"/>
    </source>
</evidence>
<accession>A0A6S6TQG2</accession>
<feature type="chain" id="PRO_5028012559" evidence="1">
    <location>
        <begin position="26"/>
        <end position="629"/>
    </location>
</feature>
<keyword evidence="1" id="KW-0732">Signal</keyword>